<feature type="region of interest" description="Disordered" evidence="1">
    <location>
        <begin position="34"/>
        <end position="80"/>
    </location>
</feature>
<dbReference type="WBParaSite" id="nRc.2.0.1.t37742-RA">
    <property type="protein sequence ID" value="nRc.2.0.1.t37742-RA"/>
    <property type="gene ID" value="nRc.2.0.1.g37742"/>
</dbReference>
<evidence type="ECO:0000313" key="2">
    <source>
        <dbReference type="Proteomes" id="UP000887565"/>
    </source>
</evidence>
<organism evidence="2 3">
    <name type="scientific">Romanomermis culicivorax</name>
    <name type="common">Nematode worm</name>
    <dbReference type="NCBI Taxonomy" id="13658"/>
    <lineage>
        <taxon>Eukaryota</taxon>
        <taxon>Metazoa</taxon>
        <taxon>Ecdysozoa</taxon>
        <taxon>Nematoda</taxon>
        <taxon>Enoplea</taxon>
        <taxon>Dorylaimia</taxon>
        <taxon>Mermithida</taxon>
        <taxon>Mermithoidea</taxon>
        <taxon>Mermithidae</taxon>
        <taxon>Romanomermis</taxon>
    </lineage>
</organism>
<sequence>MPPLDCQQCGMDLQRQEEICLLELVRMNLPVMLADPPPTQGQPPIQAPPSQSLSASDSMIIPPAREIPSLPPPPIQFQTN</sequence>
<evidence type="ECO:0000313" key="3">
    <source>
        <dbReference type="WBParaSite" id="nRc.2.0.1.t37742-RA"/>
    </source>
</evidence>
<dbReference type="Proteomes" id="UP000887565">
    <property type="component" value="Unplaced"/>
</dbReference>
<reference evidence="3" key="1">
    <citation type="submission" date="2022-11" db="UniProtKB">
        <authorList>
            <consortium name="WormBaseParasite"/>
        </authorList>
    </citation>
    <scope>IDENTIFICATION</scope>
</reference>
<keyword evidence="2" id="KW-1185">Reference proteome</keyword>
<dbReference type="AlphaFoldDB" id="A0A915KG77"/>
<accession>A0A915KG77</accession>
<evidence type="ECO:0000256" key="1">
    <source>
        <dbReference type="SAM" id="MobiDB-lite"/>
    </source>
</evidence>
<proteinExistence type="predicted"/>
<name>A0A915KG77_ROMCU</name>
<feature type="compositionally biased region" description="Pro residues" evidence="1">
    <location>
        <begin position="35"/>
        <end position="47"/>
    </location>
</feature>
<protein>
    <submittedName>
        <fullName evidence="3">Uncharacterized protein</fullName>
    </submittedName>
</protein>
<feature type="compositionally biased region" description="Pro residues" evidence="1">
    <location>
        <begin position="69"/>
        <end position="80"/>
    </location>
</feature>
<feature type="compositionally biased region" description="Polar residues" evidence="1">
    <location>
        <begin position="48"/>
        <end position="57"/>
    </location>
</feature>